<keyword evidence="5 7" id="KW-1133">Transmembrane helix</keyword>
<dbReference type="GO" id="GO:0016887">
    <property type="term" value="F:ATP hydrolysis activity"/>
    <property type="evidence" value="ECO:0007669"/>
    <property type="project" value="InterPro"/>
</dbReference>
<feature type="transmembrane region" description="Helical" evidence="7">
    <location>
        <begin position="240"/>
        <end position="266"/>
    </location>
</feature>
<dbReference type="Pfam" id="PF00005">
    <property type="entry name" value="ABC_tran"/>
    <property type="match status" value="1"/>
</dbReference>
<proteinExistence type="predicted"/>
<evidence type="ECO:0000256" key="3">
    <source>
        <dbReference type="ARBA" id="ARBA00022741"/>
    </source>
</evidence>
<dbReference type="PROSITE" id="PS00211">
    <property type="entry name" value="ABC_TRANSPORTER_1"/>
    <property type="match status" value="1"/>
</dbReference>
<gene>
    <name evidence="10" type="ORF">FYJ71_04810</name>
</gene>
<dbReference type="Gene3D" id="3.40.50.300">
    <property type="entry name" value="P-loop containing nucleotide triphosphate hydrolases"/>
    <property type="match status" value="1"/>
</dbReference>
<dbReference type="Pfam" id="PF00664">
    <property type="entry name" value="ABC_membrane"/>
    <property type="match status" value="1"/>
</dbReference>
<organism evidence="10 11">
    <name type="scientific">Peptostreptococcus porci</name>
    <dbReference type="NCBI Taxonomy" id="2652282"/>
    <lineage>
        <taxon>Bacteria</taxon>
        <taxon>Bacillati</taxon>
        <taxon>Bacillota</taxon>
        <taxon>Clostridia</taxon>
        <taxon>Peptostreptococcales</taxon>
        <taxon>Peptostreptococcaceae</taxon>
        <taxon>Peptostreptococcus</taxon>
    </lineage>
</organism>
<comment type="caution">
    <text evidence="10">The sequence shown here is derived from an EMBL/GenBank/DDBJ whole genome shotgun (WGS) entry which is preliminary data.</text>
</comment>
<dbReference type="PROSITE" id="PS50893">
    <property type="entry name" value="ABC_TRANSPORTER_2"/>
    <property type="match status" value="1"/>
</dbReference>
<evidence type="ECO:0000256" key="2">
    <source>
        <dbReference type="ARBA" id="ARBA00022692"/>
    </source>
</evidence>
<feature type="transmembrane region" description="Helical" evidence="7">
    <location>
        <begin position="55"/>
        <end position="73"/>
    </location>
</feature>
<dbReference type="InterPro" id="IPR003439">
    <property type="entry name" value="ABC_transporter-like_ATP-bd"/>
</dbReference>
<dbReference type="GO" id="GO:0034040">
    <property type="term" value="F:ATPase-coupled lipid transmembrane transporter activity"/>
    <property type="evidence" value="ECO:0007669"/>
    <property type="project" value="TreeGrafter"/>
</dbReference>
<sequence>MKTRIQKYFALTDQGISNTLKASIFTFLKYFSFTFPPVLVFMFLQDYLRGELKNLTVYMAILTIIVIVMYLILRKEYILTFDTTYAESVALRENIANQFKKLPLSYFSKHNLSDLSQTIMMDVNNIEIVISHALSQGIGFLYFFIFISILLILNAPLMGLAVVLPIWTAVCIMFFTGRAQTRGVRKYYRTLLENAASFQEAFEMQQEIKSYSMQNQVEGDVGKKLEDSERIHIKAEFKMAFMSFLVGLLPYLAPVFTAVVGVILFTKGEITVLYYVGYLMAATTISSQYSAINEYILMALFFEDSFKRIRDLKAEKIQDGDDKKLKSFEVELKDVSFSYGNNKVINNVSFVAKQGEVTALVGPSGCGKTTILRLISRLYDYDSGMICIGGENIKCISTESMFENISIVFQKVELFNNSILENIRIGRKDATDEEVILAAKLANVDKIVEKLPKGYHTVIGENGSKLSGGERQRISIARAFLKDSPIILLDEISASLDVENEMEIQNSINKLIKDKTVIIISHRLKSVENADQIIVMNDGAVDSKGVHKEILKTSEIYSKMIEKSELTDSYVY</sequence>
<evidence type="ECO:0000256" key="6">
    <source>
        <dbReference type="ARBA" id="ARBA00023136"/>
    </source>
</evidence>
<dbReference type="RefSeq" id="WP_154537690.1">
    <property type="nucleotide sequence ID" value="NZ_VUNE01000002.1"/>
</dbReference>
<dbReference type="SUPFAM" id="SSF90123">
    <property type="entry name" value="ABC transporter transmembrane region"/>
    <property type="match status" value="1"/>
</dbReference>
<dbReference type="Proteomes" id="UP000440713">
    <property type="component" value="Unassembled WGS sequence"/>
</dbReference>
<dbReference type="InterPro" id="IPR011527">
    <property type="entry name" value="ABC1_TM_dom"/>
</dbReference>
<evidence type="ECO:0000313" key="10">
    <source>
        <dbReference type="EMBL" id="MST62296.1"/>
    </source>
</evidence>
<dbReference type="PANTHER" id="PTHR24221:SF397">
    <property type="entry name" value="ABC TRANSPORTER, ATP-BINDING TRANSMEMBRANE PROTEIN"/>
    <property type="match status" value="1"/>
</dbReference>
<keyword evidence="6 7" id="KW-0472">Membrane</keyword>
<dbReference type="FunFam" id="3.40.50.300:FF:001443">
    <property type="entry name" value="ABC transporter, ATP-binding protein"/>
    <property type="match status" value="1"/>
</dbReference>
<evidence type="ECO:0000256" key="4">
    <source>
        <dbReference type="ARBA" id="ARBA00022840"/>
    </source>
</evidence>
<feature type="domain" description="ABC transporter" evidence="8">
    <location>
        <begin position="330"/>
        <end position="563"/>
    </location>
</feature>
<dbReference type="PROSITE" id="PS50929">
    <property type="entry name" value="ABC_TM1F"/>
    <property type="match status" value="1"/>
</dbReference>
<feature type="transmembrane region" description="Helical" evidence="7">
    <location>
        <begin position="157"/>
        <end position="176"/>
    </location>
</feature>
<accession>A0A6N7XC77</accession>
<dbReference type="InterPro" id="IPR017871">
    <property type="entry name" value="ABC_transporter-like_CS"/>
</dbReference>
<dbReference type="GO" id="GO:0140359">
    <property type="term" value="F:ABC-type transporter activity"/>
    <property type="evidence" value="ECO:0007669"/>
    <property type="project" value="InterPro"/>
</dbReference>
<protein>
    <submittedName>
        <fullName evidence="10">ABC transporter ATP-binding protein</fullName>
    </submittedName>
</protein>
<dbReference type="InterPro" id="IPR039421">
    <property type="entry name" value="Type_1_exporter"/>
</dbReference>
<dbReference type="SMART" id="SM00382">
    <property type="entry name" value="AAA"/>
    <property type="match status" value="1"/>
</dbReference>
<name>A0A6N7XC77_9FIRM</name>
<keyword evidence="4 10" id="KW-0067">ATP-binding</keyword>
<evidence type="ECO:0000256" key="1">
    <source>
        <dbReference type="ARBA" id="ARBA00004651"/>
    </source>
</evidence>
<keyword evidence="11" id="KW-1185">Reference proteome</keyword>
<feature type="transmembrane region" description="Helical" evidence="7">
    <location>
        <begin position="129"/>
        <end position="151"/>
    </location>
</feature>
<dbReference type="InterPro" id="IPR003593">
    <property type="entry name" value="AAA+_ATPase"/>
</dbReference>
<dbReference type="SUPFAM" id="SSF52540">
    <property type="entry name" value="P-loop containing nucleoside triphosphate hydrolases"/>
    <property type="match status" value="1"/>
</dbReference>
<keyword evidence="2 7" id="KW-0812">Transmembrane</keyword>
<evidence type="ECO:0000256" key="7">
    <source>
        <dbReference type="SAM" id="Phobius"/>
    </source>
</evidence>
<dbReference type="EMBL" id="VUNE01000002">
    <property type="protein sequence ID" value="MST62296.1"/>
    <property type="molecule type" value="Genomic_DNA"/>
</dbReference>
<dbReference type="GO" id="GO:0005524">
    <property type="term" value="F:ATP binding"/>
    <property type="evidence" value="ECO:0007669"/>
    <property type="project" value="UniProtKB-KW"/>
</dbReference>
<evidence type="ECO:0000313" key="11">
    <source>
        <dbReference type="Proteomes" id="UP000440713"/>
    </source>
</evidence>
<dbReference type="InterPro" id="IPR027417">
    <property type="entry name" value="P-loop_NTPase"/>
</dbReference>
<evidence type="ECO:0000256" key="5">
    <source>
        <dbReference type="ARBA" id="ARBA00022989"/>
    </source>
</evidence>
<feature type="transmembrane region" description="Helical" evidence="7">
    <location>
        <begin position="20"/>
        <end position="43"/>
    </location>
</feature>
<feature type="domain" description="ABC transmembrane type-1" evidence="9">
    <location>
        <begin position="22"/>
        <end position="287"/>
    </location>
</feature>
<keyword evidence="3" id="KW-0547">Nucleotide-binding</keyword>
<dbReference type="AlphaFoldDB" id="A0A6N7XC77"/>
<feature type="transmembrane region" description="Helical" evidence="7">
    <location>
        <begin position="272"/>
        <end position="302"/>
    </location>
</feature>
<reference evidence="10 11" key="1">
    <citation type="submission" date="2019-08" db="EMBL/GenBank/DDBJ databases">
        <title>In-depth cultivation of the pig gut microbiome towards novel bacterial diversity and tailored functional studies.</title>
        <authorList>
            <person name="Wylensek D."/>
            <person name="Hitch T.C.A."/>
            <person name="Clavel T."/>
        </authorList>
    </citation>
    <scope>NUCLEOTIDE SEQUENCE [LARGE SCALE GENOMIC DNA]</scope>
    <source>
        <strain evidence="10 11">WCA-SAB-591-4A-A</strain>
    </source>
</reference>
<evidence type="ECO:0000259" key="8">
    <source>
        <dbReference type="PROSITE" id="PS50893"/>
    </source>
</evidence>
<dbReference type="InterPro" id="IPR036640">
    <property type="entry name" value="ABC1_TM_sf"/>
</dbReference>
<dbReference type="PANTHER" id="PTHR24221">
    <property type="entry name" value="ATP-BINDING CASSETTE SUB-FAMILY B"/>
    <property type="match status" value="1"/>
</dbReference>
<dbReference type="GO" id="GO:0005886">
    <property type="term" value="C:plasma membrane"/>
    <property type="evidence" value="ECO:0007669"/>
    <property type="project" value="UniProtKB-SubCell"/>
</dbReference>
<comment type="subcellular location">
    <subcellularLocation>
        <location evidence="1">Cell membrane</location>
        <topology evidence="1">Multi-pass membrane protein</topology>
    </subcellularLocation>
</comment>
<dbReference type="Gene3D" id="1.20.1560.10">
    <property type="entry name" value="ABC transporter type 1, transmembrane domain"/>
    <property type="match status" value="1"/>
</dbReference>
<evidence type="ECO:0000259" key="9">
    <source>
        <dbReference type="PROSITE" id="PS50929"/>
    </source>
</evidence>